<evidence type="ECO:0000313" key="2">
    <source>
        <dbReference type="EMBL" id="KAJ8407560.1"/>
    </source>
</evidence>
<dbReference type="EMBL" id="JAINUG010000038">
    <property type="protein sequence ID" value="KAJ8407560.1"/>
    <property type="molecule type" value="Genomic_DNA"/>
</dbReference>
<proteinExistence type="predicted"/>
<accession>A0AAD7SRZ7</accession>
<sequence length="71" mass="7991">MFPCGYTHHIDRASVQGRAPILSTEVLPSSEFTPARGRGYAETARSDDSPTQRSTVEHYRAFLPQQEEEHS</sequence>
<protein>
    <submittedName>
        <fullName evidence="2">Uncharacterized protein</fullName>
    </submittedName>
</protein>
<name>A0AAD7SRZ7_9TELE</name>
<evidence type="ECO:0000256" key="1">
    <source>
        <dbReference type="SAM" id="MobiDB-lite"/>
    </source>
</evidence>
<reference evidence="2" key="1">
    <citation type="journal article" date="2023" name="Science">
        <title>Genome structures resolve the early diversification of teleost fishes.</title>
        <authorList>
            <person name="Parey E."/>
            <person name="Louis A."/>
            <person name="Montfort J."/>
            <person name="Bouchez O."/>
            <person name="Roques C."/>
            <person name="Iampietro C."/>
            <person name="Lluch J."/>
            <person name="Castinel A."/>
            <person name="Donnadieu C."/>
            <person name="Desvignes T."/>
            <person name="Floi Bucao C."/>
            <person name="Jouanno E."/>
            <person name="Wen M."/>
            <person name="Mejri S."/>
            <person name="Dirks R."/>
            <person name="Jansen H."/>
            <person name="Henkel C."/>
            <person name="Chen W.J."/>
            <person name="Zahm M."/>
            <person name="Cabau C."/>
            <person name="Klopp C."/>
            <person name="Thompson A.W."/>
            <person name="Robinson-Rechavi M."/>
            <person name="Braasch I."/>
            <person name="Lecointre G."/>
            <person name="Bobe J."/>
            <person name="Postlethwait J.H."/>
            <person name="Berthelot C."/>
            <person name="Roest Crollius H."/>
            <person name="Guiguen Y."/>
        </authorList>
    </citation>
    <scope>NUCLEOTIDE SEQUENCE</scope>
    <source>
        <strain evidence="2">NC1722</strain>
    </source>
</reference>
<feature type="compositionally biased region" description="Basic and acidic residues" evidence="1">
    <location>
        <begin position="44"/>
        <end position="54"/>
    </location>
</feature>
<gene>
    <name evidence="2" type="ORF">AAFF_G00274170</name>
</gene>
<keyword evidence="3" id="KW-1185">Reference proteome</keyword>
<comment type="caution">
    <text evidence="2">The sequence shown here is derived from an EMBL/GenBank/DDBJ whole genome shotgun (WGS) entry which is preliminary data.</text>
</comment>
<organism evidence="2 3">
    <name type="scientific">Aldrovandia affinis</name>
    <dbReference type="NCBI Taxonomy" id="143900"/>
    <lineage>
        <taxon>Eukaryota</taxon>
        <taxon>Metazoa</taxon>
        <taxon>Chordata</taxon>
        <taxon>Craniata</taxon>
        <taxon>Vertebrata</taxon>
        <taxon>Euteleostomi</taxon>
        <taxon>Actinopterygii</taxon>
        <taxon>Neopterygii</taxon>
        <taxon>Teleostei</taxon>
        <taxon>Notacanthiformes</taxon>
        <taxon>Halosauridae</taxon>
        <taxon>Aldrovandia</taxon>
    </lineage>
</organism>
<dbReference type="Proteomes" id="UP001221898">
    <property type="component" value="Unassembled WGS sequence"/>
</dbReference>
<evidence type="ECO:0000313" key="3">
    <source>
        <dbReference type="Proteomes" id="UP001221898"/>
    </source>
</evidence>
<dbReference type="AlphaFoldDB" id="A0AAD7SRZ7"/>
<feature type="region of interest" description="Disordered" evidence="1">
    <location>
        <begin position="32"/>
        <end position="54"/>
    </location>
</feature>